<gene>
    <name evidence="2" type="ORF">GCM10010260_37220</name>
</gene>
<feature type="compositionally biased region" description="Polar residues" evidence="1">
    <location>
        <begin position="64"/>
        <end position="74"/>
    </location>
</feature>
<evidence type="ECO:0000313" key="2">
    <source>
        <dbReference type="EMBL" id="GGU97790.1"/>
    </source>
</evidence>
<dbReference type="AlphaFoldDB" id="A0A918IBB7"/>
<feature type="region of interest" description="Disordered" evidence="1">
    <location>
        <begin position="18"/>
        <end position="74"/>
    </location>
</feature>
<protein>
    <submittedName>
        <fullName evidence="2">Uncharacterized protein</fullName>
    </submittedName>
</protein>
<dbReference type="Proteomes" id="UP000618795">
    <property type="component" value="Unassembled WGS sequence"/>
</dbReference>
<proteinExistence type="predicted"/>
<dbReference type="EMBL" id="BMTD01000007">
    <property type="protein sequence ID" value="GGU97790.1"/>
    <property type="molecule type" value="Genomic_DNA"/>
</dbReference>
<accession>A0A918IBB7</accession>
<reference evidence="2" key="1">
    <citation type="journal article" date="2014" name="Int. J. Syst. Evol. Microbiol.">
        <title>Complete genome sequence of Corynebacterium casei LMG S-19264T (=DSM 44701T), isolated from a smear-ripened cheese.</title>
        <authorList>
            <consortium name="US DOE Joint Genome Institute (JGI-PGF)"/>
            <person name="Walter F."/>
            <person name="Albersmeier A."/>
            <person name="Kalinowski J."/>
            <person name="Ruckert C."/>
        </authorList>
    </citation>
    <scope>NUCLEOTIDE SEQUENCE</scope>
    <source>
        <strain evidence="2">JCM 4369</strain>
    </source>
</reference>
<organism evidence="2 3">
    <name type="scientific">Streptomyces filipinensis</name>
    <dbReference type="NCBI Taxonomy" id="66887"/>
    <lineage>
        <taxon>Bacteria</taxon>
        <taxon>Bacillati</taxon>
        <taxon>Actinomycetota</taxon>
        <taxon>Actinomycetes</taxon>
        <taxon>Kitasatosporales</taxon>
        <taxon>Streptomycetaceae</taxon>
        <taxon>Streptomyces</taxon>
    </lineage>
</organism>
<comment type="caution">
    <text evidence="2">The sequence shown here is derived from an EMBL/GenBank/DDBJ whole genome shotgun (WGS) entry which is preliminary data.</text>
</comment>
<sequence>MGEGNRYLILGPGVEEAGGAGLDVPPPQQVPAGMYGPEPGRRRAGRRPQDRARVKCVTGRSRRSPSTVMSTASL</sequence>
<name>A0A918IBB7_9ACTN</name>
<keyword evidence="3" id="KW-1185">Reference proteome</keyword>
<evidence type="ECO:0000313" key="3">
    <source>
        <dbReference type="Proteomes" id="UP000618795"/>
    </source>
</evidence>
<evidence type="ECO:0000256" key="1">
    <source>
        <dbReference type="SAM" id="MobiDB-lite"/>
    </source>
</evidence>
<reference evidence="2" key="2">
    <citation type="submission" date="2020-09" db="EMBL/GenBank/DDBJ databases">
        <authorList>
            <person name="Sun Q."/>
            <person name="Ohkuma M."/>
        </authorList>
    </citation>
    <scope>NUCLEOTIDE SEQUENCE</scope>
    <source>
        <strain evidence="2">JCM 4369</strain>
    </source>
</reference>